<gene>
    <name evidence="2" type="ORF">BCR38DRAFT_501249</name>
</gene>
<dbReference type="PANTHER" id="PTHR33112">
    <property type="entry name" value="DOMAIN PROTEIN, PUTATIVE-RELATED"/>
    <property type="match status" value="1"/>
</dbReference>
<evidence type="ECO:0000313" key="2">
    <source>
        <dbReference type="EMBL" id="ORY57732.1"/>
    </source>
</evidence>
<reference evidence="2 3" key="1">
    <citation type="submission" date="2016-07" db="EMBL/GenBank/DDBJ databases">
        <title>Pervasive Adenine N6-methylation of Active Genes in Fungi.</title>
        <authorList>
            <consortium name="DOE Joint Genome Institute"/>
            <person name="Mondo S.J."/>
            <person name="Dannebaum R.O."/>
            <person name="Kuo R.C."/>
            <person name="Labutti K."/>
            <person name="Haridas S."/>
            <person name="Kuo A."/>
            <person name="Salamov A."/>
            <person name="Ahrendt S.R."/>
            <person name="Lipzen A."/>
            <person name="Sullivan W."/>
            <person name="Andreopoulos W.B."/>
            <person name="Clum A."/>
            <person name="Lindquist E."/>
            <person name="Daum C."/>
            <person name="Ramamoorthy G.K."/>
            <person name="Gryganskyi A."/>
            <person name="Culley D."/>
            <person name="Magnuson J.K."/>
            <person name="James T.Y."/>
            <person name="O'Malley M.A."/>
            <person name="Stajich J.E."/>
            <person name="Spatafora J.W."/>
            <person name="Visel A."/>
            <person name="Grigoriev I.V."/>
        </authorList>
    </citation>
    <scope>NUCLEOTIDE SEQUENCE [LARGE SCALE GENOMIC DNA]</scope>
    <source>
        <strain evidence="2 3">CBS 129021</strain>
    </source>
</reference>
<dbReference type="STRING" id="1141098.A0A1Y2DEM1"/>
<keyword evidence="3" id="KW-1185">Reference proteome</keyword>
<organism evidence="2 3">
    <name type="scientific">Pseudomassariella vexata</name>
    <dbReference type="NCBI Taxonomy" id="1141098"/>
    <lineage>
        <taxon>Eukaryota</taxon>
        <taxon>Fungi</taxon>
        <taxon>Dikarya</taxon>
        <taxon>Ascomycota</taxon>
        <taxon>Pezizomycotina</taxon>
        <taxon>Sordariomycetes</taxon>
        <taxon>Xylariomycetidae</taxon>
        <taxon>Amphisphaeriales</taxon>
        <taxon>Pseudomassariaceae</taxon>
        <taxon>Pseudomassariella</taxon>
    </lineage>
</organism>
<dbReference type="InParanoid" id="A0A1Y2DEM1"/>
<dbReference type="RefSeq" id="XP_040710861.1">
    <property type="nucleotide sequence ID" value="XM_040864834.1"/>
</dbReference>
<evidence type="ECO:0000313" key="3">
    <source>
        <dbReference type="Proteomes" id="UP000193689"/>
    </source>
</evidence>
<dbReference type="OrthoDB" id="5362512at2759"/>
<sequence>MPHLSPPANYPQIPDDLCHQCLEIFERDFTLTPSPQNLVYVNSQNPLGCRLCALFLDKFDSSPDAMSPLELGYVLRCRDGYFMGVFDIEFFVMQEASAEGRRIRLCFQEELRTESSMPHPVPYDLTISTTTGSGQSFARARGWVRECMDIHVECKLAVPSSNFMPTRLVEIASGRLLNIRLRKGSEIAPEAPYAALSHCWGSNMPYKLTQARLSSCIIQDSAEDWGKESAQMGSIYNHSLLNIAATGFSNGENGLFSRRDPALLLPIKVTLQQDIHTVRKNNHRQMDMKRGNYLLIDVNTWKDAVDESPLCNRGWVAQERTLSIRTLHLGHRQLFWECLCKSRSEVFPEGFVQGTLAKHPKRFLQSRASEQASRMEKAEKFRQSHKDAKIRYRERLERERMGKDKYSLFPTSFFKPKGYTMSDWMAMWTPQDLEGCDLSVFDDISNKLVAISGLASLISKDMKCQYLAGMWRKDLEHQLLWKVRVTRPEAAFGNTRGPSWTWASVDGSVKTPWMESGCVGLHEHSPLRWIMTDEISSHPEKLTWISKVNQAQVTPLGSREFGQVKSGCLTITGRLGVFRIDKSKTMTNPPVNGKGKLVSKKTWIAASWDTLETEAVFGPSGRTELWRYTEYGTQGNSKTKAKANQLNVFCLPTRIMNADPVNIDYEAPMLTGLLLLPGGKNGYYRRIGQYEVSEHWEDGSVAAFTNKTTLLDSSLYISKDKKGNFKIVIV</sequence>
<evidence type="ECO:0000259" key="1">
    <source>
        <dbReference type="Pfam" id="PF06985"/>
    </source>
</evidence>
<dbReference type="GeneID" id="63781046"/>
<proteinExistence type="predicted"/>
<dbReference type="AlphaFoldDB" id="A0A1Y2DEM1"/>
<feature type="domain" description="Heterokaryon incompatibility" evidence="1">
    <location>
        <begin position="215"/>
        <end position="319"/>
    </location>
</feature>
<dbReference type="PANTHER" id="PTHR33112:SF10">
    <property type="entry name" value="TOL"/>
    <property type="match status" value="1"/>
</dbReference>
<dbReference type="Pfam" id="PF06985">
    <property type="entry name" value="HET"/>
    <property type="match status" value="1"/>
</dbReference>
<dbReference type="InterPro" id="IPR010730">
    <property type="entry name" value="HET"/>
</dbReference>
<accession>A0A1Y2DEM1</accession>
<name>A0A1Y2DEM1_9PEZI</name>
<comment type="caution">
    <text evidence="2">The sequence shown here is derived from an EMBL/GenBank/DDBJ whole genome shotgun (WGS) entry which is preliminary data.</text>
</comment>
<dbReference type="Proteomes" id="UP000193689">
    <property type="component" value="Unassembled WGS sequence"/>
</dbReference>
<dbReference type="EMBL" id="MCFJ01000018">
    <property type="protein sequence ID" value="ORY57732.1"/>
    <property type="molecule type" value="Genomic_DNA"/>
</dbReference>
<protein>
    <recommendedName>
        <fullName evidence="1">Heterokaryon incompatibility domain-containing protein</fullName>
    </recommendedName>
</protein>